<dbReference type="GO" id="GO:0031966">
    <property type="term" value="C:mitochondrial membrane"/>
    <property type="evidence" value="ECO:0007669"/>
    <property type="project" value="UniProtKB-SubCell"/>
</dbReference>
<keyword evidence="5" id="KW-0677">Repeat</keyword>
<gene>
    <name evidence="12" type="ORF">BD410DRAFT_719352</name>
</gene>
<dbReference type="GO" id="GO:1990575">
    <property type="term" value="P:mitochondrial L-ornithine transmembrane transport"/>
    <property type="evidence" value="ECO:0007669"/>
    <property type="project" value="TreeGrafter"/>
</dbReference>
<evidence type="ECO:0000256" key="7">
    <source>
        <dbReference type="ARBA" id="ARBA00023128"/>
    </source>
</evidence>
<sequence>MTHLLEGVQDVTFGSVAGMVSKVFEHPFDLTKVRLQSQVMDHTARFNGPLDCLTQTWRNEGIRGLYRGLPAPIVGAMAENATLFLSYGKIQHAIRWYTGSTGKELDLPHLALAGAGAGAITSFLLTPIELVKCKMQVQMLSTAFLSTSAIRSPGPDTLPPAVKPHPNFRSLPGPLAVLASIVRTYGLRGLWLGQTGTLIRETGGGAAWFASKEAVASYLLSRRASSLGISRSSLTKKDLQLWESAVGGAVAGVAYNVVLFPADSVKSAIQTEEELRPRAPGVKAPTFWGMAGQMYRKQGVKGLYAGMGITVARAVPSSALIFLIYDGLVKHFG</sequence>
<organism evidence="12 13">
    <name type="scientific">Rickenella mellea</name>
    <dbReference type="NCBI Taxonomy" id="50990"/>
    <lineage>
        <taxon>Eukaryota</taxon>
        <taxon>Fungi</taxon>
        <taxon>Dikarya</taxon>
        <taxon>Basidiomycota</taxon>
        <taxon>Agaricomycotina</taxon>
        <taxon>Agaricomycetes</taxon>
        <taxon>Hymenochaetales</taxon>
        <taxon>Rickenellaceae</taxon>
        <taxon>Rickenella</taxon>
    </lineage>
</organism>
<keyword evidence="13" id="KW-1185">Reference proteome</keyword>
<feature type="transmembrane region" description="Helical" evidence="11">
    <location>
        <begin position="110"/>
        <end position="131"/>
    </location>
</feature>
<dbReference type="PANTHER" id="PTHR45624:SF31">
    <property type="entry name" value="MITOCHONDRIAL ORNITHINE TRANSPORTER 1"/>
    <property type="match status" value="1"/>
</dbReference>
<dbReference type="GO" id="GO:0000064">
    <property type="term" value="F:L-ornithine transmembrane transporter activity"/>
    <property type="evidence" value="ECO:0007669"/>
    <property type="project" value="TreeGrafter"/>
</dbReference>
<name>A0A4Y7QCN5_9AGAM</name>
<accession>A0A4Y7QCN5</accession>
<evidence type="ECO:0000256" key="10">
    <source>
        <dbReference type="RuleBase" id="RU000488"/>
    </source>
</evidence>
<dbReference type="PANTHER" id="PTHR45624">
    <property type="entry name" value="MITOCHONDRIAL BASIC AMINO ACIDS TRANSPORTER-RELATED"/>
    <property type="match status" value="1"/>
</dbReference>
<proteinExistence type="inferred from homology"/>
<keyword evidence="8 9" id="KW-0472">Membrane</keyword>
<keyword evidence="7" id="KW-0496">Mitochondrion</keyword>
<evidence type="ECO:0000256" key="6">
    <source>
        <dbReference type="ARBA" id="ARBA00022989"/>
    </source>
</evidence>
<evidence type="ECO:0000313" key="12">
    <source>
        <dbReference type="EMBL" id="TDL24609.1"/>
    </source>
</evidence>
<keyword evidence="4 9" id="KW-0812">Transmembrane</keyword>
<dbReference type="STRING" id="50990.A0A4Y7QCN5"/>
<evidence type="ECO:0000256" key="9">
    <source>
        <dbReference type="PROSITE-ProRule" id="PRU00282"/>
    </source>
</evidence>
<comment type="subcellular location">
    <subcellularLocation>
        <location evidence="1">Mitochondrion membrane</location>
        <topology evidence="1">Multi-pass membrane protein</topology>
    </subcellularLocation>
</comment>
<reference evidence="12 13" key="1">
    <citation type="submission" date="2018-06" db="EMBL/GenBank/DDBJ databases">
        <title>A transcriptomic atlas of mushroom development highlights an independent origin of complex multicellularity.</title>
        <authorList>
            <consortium name="DOE Joint Genome Institute"/>
            <person name="Krizsan K."/>
            <person name="Almasi E."/>
            <person name="Merenyi Z."/>
            <person name="Sahu N."/>
            <person name="Viragh M."/>
            <person name="Koszo T."/>
            <person name="Mondo S."/>
            <person name="Kiss B."/>
            <person name="Balint B."/>
            <person name="Kues U."/>
            <person name="Barry K."/>
            <person name="Hegedus J.C."/>
            <person name="Henrissat B."/>
            <person name="Johnson J."/>
            <person name="Lipzen A."/>
            <person name="Ohm R."/>
            <person name="Nagy I."/>
            <person name="Pangilinan J."/>
            <person name="Yan J."/>
            <person name="Xiong Y."/>
            <person name="Grigoriev I.V."/>
            <person name="Hibbett D.S."/>
            <person name="Nagy L.G."/>
        </authorList>
    </citation>
    <scope>NUCLEOTIDE SEQUENCE [LARGE SCALE GENOMIC DNA]</scope>
    <source>
        <strain evidence="12 13">SZMC22713</strain>
    </source>
</reference>
<dbReference type="OrthoDB" id="2139348at2759"/>
<dbReference type="InterPro" id="IPR018108">
    <property type="entry name" value="MCP_transmembrane"/>
</dbReference>
<dbReference type="PROSITE" id="PS50920">
    <property type="entry name" value="SOLCAR"/>
    <property type="match status" value="3"/>
</dbReference>
<keyword evidence="3 10" id="KW-0813">Transport</keyword>
<dbReference type="AlphaFoldDB" id="A0A4Y7QCN5"/>
<feature type="transmembrane region" description="Helical" evidence="11">
    <location>
        <begin position="303"/>
        <end position="325"/>
    </location>
</feature>
<evidence type="ECO:0000256" key="2">
    <source>
        <dbReference type="ARBA" id="ARBA00006375"/>
    </source>
</evidence>
<dbReference type="Gene3D" id="1.50.40.10">
    <property type="entry name" value="Mitochondrial carrier domain"/>
    <property type="match status" value="1"/>
</dbReference>
<evidence type="ECO:0000256" key="1">
    <source>
        <dbReference type="ARBA" id="ARBA00004225"/>
    </source>
</evidence>
<dbReference type="VEuPathDB" id="FungiDB:BD410DRAFT_719352"/>
<evidence type="ECO:0000256" key="5">
    <source>
        <dbReference type="ARBA" id="ARBA00022737"/>
    </source>
</evidence>
<feature type="repeat" description="Solcar" evidence="9">
    <location>
        <begin position="239"/>
        <end position="331"/>
    </location>
</feature>
<evidence type="ECO:0000256" key="4">
    <source>
        <dbReference type="ARBA" id="ARBA00022692"/>
    </source>
</evidence>
<evidence type="ECO:0000313" key="13">
    <source>
        <dbReference type="Proteomes" id="UP000294933"/>
    </source>
</evidence>
<comment type="similarity">
    <text evidence="2 10">Belongs to the mitochondrial carrier (TC 2.A.29) family.</text>
</comment>
<dbReference type="EMBL" id="ML170166">
    <property type="protein sequence ID" value="TDL24609.1"/>
    <property type="molecule type" value="Genomic_DNA"/>
</dbReference>
<keyword evidence="6 11" id="KW-1133">Transmembrane helix</keyword>
<dbReference type="InterPro" id="IPR023395">
    <property type="entry name" value="MCP_dom_sf"/>
</dbReference>
<protein>
    <submittedName>
        <fullName evidence="12">Mitochondrial carrier</fullName>
    </submittedName>
</protein>
<evidence type="ECO:0000256" key="3">
    <source>
        <dbReference type="ARBA" id="ARBA00022448"/>
    </source>
</evidence>
<feature type="repeat" description="Solcar" evidence="9">
    <location>
        <begin position="105"/>
        <end position="218"/>
    </location>
</feature>
<evidence type="ECO:0000256" key="8">
    <source>
        <dbReference type="ARBA" id="ARBA00023136"/>
    </source>
</evidence>
<feature type="repeat" description="Solcar" evidence="9">
    <location>
        <begin position="5"/>
        <end position="93"/>
    </location>
</feature>
<dbReference type="Proteomes" id="UP000294933">
    <property type="component" value="Unassembled WGS sequence"/>
</dbReference>
<dbReference type="InterPro" id="IPR050567">
    <property type="entry name" value="Mitochondrial_Carrier"/>
</dbReference>
<dbReference type="Pfam" id="PF00153">
    <property type="entry name" value="Mito_carr"/>
    <property type="match status" value="3"/>
</dbReference>
<evidence type="ECO:0000256" key="11">
    <source>
        <dbReference type="SAM" id="Phobius"/>
    </source>
</evidence>
<dbReference type="SUPFAM" id="SSF103506">
    <property type="entry name" value="Mitochondrial carrier"/>
    <property type="match status" value="1"/>
</dbReference>